<evidence type="ECO:0000313" key="2">
    <source>
        <dbReference type="EMBL" id="CAG8512796.1"/>
    </source>
</evidence>
<dbReference type="EMBL" id="CAJVPP010000796">
    <property type="protein sequence ID" value="CAG8512796.1"/>
    <property type="molecule type" value="Genomic_DNA"/>
</dbReference>
<organism evidence="2 3">
    <name type="scientific">Funneliformis mosseae</name>
    <name type="common">Endomycorrhizal fungus</name>
    <name type="synonym">Glomus mosseae</name>
    <dbReference type="NCBI Taxonomy" id="27381"/>
    <lineage>
        <taxon>Eukaryota</taxon>
        <taxon>Fungi</taxon>
        <taxon>Fungi incertae sedis</taxon>
        <taxon>Mucoromycota</taxon>
        <taxon>Glomeromycotina</taxon>
        <taxon>Glomeromycetes</taxon>
        <taxon>Glomerales</taxon>
        <taxon>Glomeraceae</taxon>
        <taxon>Funneliformis</taxon>
    </lineage>
</organism>
<sequence>MISNIIKAVEENIKDSDAELIVNAPDITPDNAEEILEEPEKLDMKDQTDNIQSIDIYKVQLKRDRSLKSFVLSILKYLSEDILREESDFSSIKSNDKEMNVDEENNEDGEVESTLPEKTDSTSNSKSKKRANEYTDFLVSKKSKKHDLDENFNILKRLIRELSSDTTRISITNTEERNEKARYELIITYYHYGEELEKCLVHYREGYKEHEALKKLYDEVKNQLLKEVIKNAIQKKSNRARK</sequence>
<feature type="region of interest" description="Disordered" evidence="1">
    <location>
        <begin position="94"/>
        <end position="129"/>
    </location>
</feature>
<accession>A0A9N8ZYB9</accession>
<evidence type="ECO:0000313" key="3">
    <source>
        <dbReference type="Proteomes" id="UP000789375"/>
    </source>
</evidence>
<dbReference type="AlphaFoldDB" id="A0A9N8ZYB9"/>
<gene>
    <name evidence="2" type="ORF">FMOSSE_LOCUS4628</name>
</gene>
<feature type="compositionally biased region" description="Acidic residues" evidence="1">
    <location>
        <begin position="101"/>
        <end position="111"/>
    </location>
</feature>
<evidence type="ECO:0000256" key="1">
    <source>
        <dbReference type="SAM" id="MobiDB-lite"/>
    </source>
</evidence>
<protein>
    <submittedName>
        <fullName evidence="2">14656_t:CDS:1</fullName>
    </submittedName>
</protein>
<reference evidence="2" key="1">
    <citation type="submission" date="2021-06" db="EMBL/GenBank/DDBJ databases">
        <authorList>
            <person name="Kallberg Y."/>
            <person name="Tangrot J."/>
            <person name="Rosling A."/>
        </authorList>
    </citation>
    <scope>NUCLEOTIDE SEQUENCE</scope>
    <source>
        <strain evidence="2">87-6 pot B 2015</strain>
    </source>
</reference>
<keyword evidence="3" id="KW-1185">Reference proteome</keyword>
<name>A0A9N8ZYB9_FUNMO</name>
<comment type="caution">
    <text evidence="2">The sequence shown here is derived from an EMBL/GenBank/DDBJ whole genome shotgun (WGS) entry which is preliminary data.</text>
</comment>
<dbReference type="Proteomes" id="UP000789375">
    <property type="component" value="Unassembled WGS sequence"/>
</dbReference>
<proteinExistence type="predicted"/>